<accession>X0YK96</accession>
<dbReference type="GO" id="GO:0005886">
    <property type="term" value="C:plasma membrane"/>
    <property type="evidence" value="ECO:0007669"/>
    <property type="project" value="UniProtKB-SubCell"/>
</dbReference>
<comment type="caution">
    <text evidence="8">The sequence shown here is derived from an EMBL/GenBank/DDBJ whole genome shotgun (WGS) entry which is preliminary data.</text>
</comment>
<feature type="transmembrane region" description="Helical" evidence="7">
    <location>
        <begin position="182"/>
        <end position="208"/>
    </location>
</feature>
<gene>
    <name evidence="8" type="ORF">S01H4_19455</name>
</gene>
<dbReference type="PANTHER" id="PTHR30330">
    <property type="entry name" value="AGSS FAMILY TRANSPORTER, SODIUM-ALANINE"/>
    <property type="match status" value="1"/>
</dbReference>
<evidence type="ECO:0000313" key="8">
    <source>
        <dbReference type="EMBL" id="GAG56559.1"/>
    </source>
</evidence>
<evidence type="ECO:0000256" key="7">
    <source>
        <dbReference type="SAM" id="Phobius"/>
    </source>
</evidence>
<feature type="transmembrane region" description="Helical" evidence="7">
    <location>
        <begin position="135"/>
        <end position="162"/>
    </location>
</feature>
<evidence type="ECO:0000256" key="3">
    <source>
        <dbReference type="ARBA" id="ARBA00022475"/>
    </source>
</evidence>
<feature type="transmembrane region" description="Helical" evidence="7">
    <location>
        <begin position="53"/>
        <end position="76"/>
    </location>
</feature>
<proteinExistence type="predicted"/>
<evidence type="ECO:0000256" key="6">
    <source>
        <dbReference type="ARBA" id="ARBA00023136"/>
    </source>
</evidence>
<feature type="transmembrane region" description="Helical" evidence="7">
    <location>
        <begin position="220"/>
        <end position="237"/>
    </location>
</feature>
<dbReference type="EMBL" id="BART01008678">
    <property type="protein sequence ID" value="GAG56559.1"/>
    <property type="molecule type" value="Genomic_DNA"/>
</dbReference>
<evidence type="ECO:0000256" key="5">
    <source>
        <dbReference type="ARBA" id="ARBA00022989"/>
    </source>
</evidence>
<dbReference type="GO" id="GO:0005283">
    <property type="term" value="F:amino acid:sodium symporter activity"/>
    <property type="evidence" value="ECO:0007669"/>
    <property type="project" value="InterPro"/>
</dbReference>
<feature type="transmembrane region" description="Helical" evidence="7">
    <location>
        <begin position="243"/>
        <end position="265"/>
    </location>
</feature>
<dbReference type="AlphaFoldDB" id="X0YK96"/>
<keyword evidence="4 7" id="KW-0812">Transmembrane</keyword>
<keyword evidence="5 7" id="KW-1133">Transmembrane helix</keyword>
<evidence type="ECO:0000256" key="1">
    <source>
        <dbReference type="ARBA" id="ARBA00004651"/>
    </source>
</evidence>
<keyword evidence="2" id="KW-0813">Transport</keyword>
<feature type="transmembrane region" description="Helical" evidence="7">
    <location>
        <begin position="20"/>
        <end position="41"/>
    </location>
</feature>
<sequence length="290" mass="30626">MVQANSAAGSASSIGIDPIISGSAIAFFLGIIIFGGVKRVGKVSEKFVPFMSGLYLLGCIIIIIAHIGAVPGVVILVVKDAFSGKAVAGGAAGSSILLALRWGMARGLYSNEAGMGSAPIAHAAAITDHPTRQGFWGVVSVFFDTVVIGSITALVLLTTGIWKNTEIEAAAMPARAFSDFYGAIGGVIVSFSILLFVISTIYVIAFYGEKQAAFLFGDKFSVVMRFVYIAACFIGAIGGLKMLWLFLDLLLIFVVIPNLIGVLGLSSQVVKATKEFFTSKEFYLKDKRSR</sequence>
<dbReference type="InterPro" id="IPR001463">
    <property type="entry name" value="Na/Ala_symport"/>
</dbReference>
<keyword evidence="3" id="KW-1003">Cell membrane</keyword>
<evidence type="ECO:0000256" key="2">
    <source>
        <dbReference type="ARBA" id="ARBA00022448"/>
    </source>
</evidence>
<reference evidence="8" key="1">
    <citation type="journal article" date="2014" name="Front. Microbiol.">
        <title>High frequency of phylogenetically diverse reductive dehalogenase-homologous genes in deep subseafloor sedimentary metagenomes.</title>
        <authorList>
            <person name="Kawai M."/>
            <person name="Futagami T."/>
            <person name="Toyoda A."/>
            <person name="Takaki Y."/>
            <person name="Nishi S."/>
            <person name="Hori S."/>
            <person name="Arai W."/>
            <person name="Tsubouchi T."/>
            <person name="Morono Y."/>
            <person name="Uchiyama I."/>
            <person name="Ito T."/>
            <person name="Fujiyama A."/>
            <person name="Inagaki F."/>
            <person name="Takami H."/>
        </authorList>
    </citation>
    <scope>NUCLEOTIDE SEQUENCE</scope>
    <source>
        <strain evidence="8">Expedition CK06-06</strain>
    </source>
</reference>
<organism evidence="8">
    <name type="scientific">marine sediment metagenome</name>
    <dbReference type="NCBI Taxonomy" id="412755"/>
    <lineage>
        <taxon>unclassified sequences</taxon>
        <taxon>metagenomes</taxon>
        <taxon>ecological metagenomes</taxon>
    </lineage>
</organism>
<evidence type="ECO:0008006" key="9">
    <source>
        <dbReference type="Google" id="ProtNLM"/>
    </source>
</evidence>
<dbReference type="PANTHER" id="PTHR30330:SF3">
    <property type="entry name" value="TRANSCRIPTIONAL REGULATOR, LRP FAMILY"/>
    <property type="match status" value="1"/>
</dbReference>
<dbReference type="PRINTS" id="PR00175">
    <property type="entry name" value="NAALASMPORT"/>
</dbReference>
<protein>
    <recommendedName>
        <fullName evidence="9">Amino acid carrier protein</fullName>
    </recommendedName>
</protein>
<name>X0YK96_9ZZZZ</name>
<evidence type="ECO:0000256" key="4">
    <source>
        <dbReference type="ARBA" id="ARBA00022692"/>
    </source>
</evidence>
<comment type="subcellular location">
    <subcellularLocation>
        <location evidence="1">Cell membrane</location>
        <topology evidence="1">Multi-pass membrane protein</topology>
    </subcellularLocation>
</comment>
<keyword evidence="6 7" id="KW-0472">Membrane</keyword>
<dbReference type="Pfam" id="PF01235">
    <property type="entry name" value="Na_Ala_symp"/>
    <property type="match status" value="1"/>
</dbReference>
<feature type="transmembrane region" description="Helical" evidence="7">
    <location>
        <begin position="82"/>
        <end position="100"/>
    </location>
</feature>